<proteinExistence type="predicted"/>
<keyword evidence="8" id="KW-1185">Reference proteome</keyword>
<keyword evidence="1" id="KW-0677">Repeat</keyword>
<comment type="caution">
    <text evidence="5">The sequence shown here is derived from an EMBL/GenBank/DDBJ whole genome shotgun (WGS) entry which is preliminary data.</text>
</comment>
<evidence type="ECO:0000313" key="8">
    <source>
        <dbReference type="Proteomes" id="UP001152797"/>
    </source>
</evidence>
<feature type="compositionally biased region" description="Basic and acidic residues" evidence="3">
    <location>
        <begin position="345"/>
        <end position="354"/>
    </location>
</feature>
<feature type="region of interest" description="Disordered" evidence="3">
    <location>
        <begin position="620"/>
        <end position="640"/>
    </location>
</feature>
<dbReference type="Proteomes" id="UP001152797">
    <property type="component" value="Unassembled WGS sequence"/>
</dbReference>
<protein>
    <submittedName>
        <fullName evidence="7">K Homology domain-containing protein</fullName>
    </submittedName>
</protein>
<dbReference type="PANTHER" id="PTHR10288">
    <property type="entry name" value="KH DOMAIN CONTAINING RNA BINDING PROTEIN"/>
    <property type="match status" value="1"/>
</dbReference>
<feature type="domain" description="K Homology" evidence="4">
    <location>
        <begin position="359"/>
        <end position="433"/>
    </location>
</feature>
<evidence type="ECO:0000313" key="6">
    <source>
        <dbReference type="EMBL" id="CAL1158472.1"/>
    </source>
</evidence>
<dbReference type="SUPFAM" id="SSF54791">
    <property type="entry name" value="Eukaryotic type KH-domain (KH-domain type I)"/>
    <property type="match status" value="2"/>
</dbReference>
<feature type="region of interest" description="Disordered" evidence="3">
    <location>
        <begin position="325"/>
        <end position="355"/>
    </location>
</feature>
<evidence type="ECO:0000313" key="5">
    <source>
        <dbReference type="EMBL" id="CAI4005097.1"/>
    </source>
</evidence>
<keyword evidence="2" id="KW-0694">RNA-binding</keyword>
<evidence type="ECO:0000256" key="2">
    <source>
        <dbReference type="PROSITE-ProRule" id="PRU00117"/>
    </source>
</evidence>
<dbReference type="InterPro" id="IPR004088">
    <property type="entry name" value="KH_dom_type_1"/>
</dbReference>
<dbReference type="EMBL" id="CAMXCT020003558">
    <property type="protein sequence ID" value="CAL1158472.1"/>
    <property type="molecule type" value="Genomic_DNA"/>
</dbReference>
<gene>
    <name evidence="5" type="ORF">C1SCF055_LOCUS30852</name>
</gene>
<dbReference type="EMBL" id="CAMXCT030003558">
    <property type="protein sequence ID" value="CAL4792409.1"/>
    <property type="molecule type" value="Genomic_DNA"/>
</dbReference>
<feature type="domain" description="K Homology" evidence="4">
    <location>
        <begin position="447"/>
        <end position="517"/>
    </location>
</feature>
<reference evidence="6" key="2">
    <citation type="submission" date="2024-04" db="EMBL/GenBank/DDBJ databases">
        <authorList>
            <person name="Chen Y."/>
            <person name="Shah S."/>
            <person name="Dougan E. K."/>
            <person name="Thang M."/>
            <person name="Chan C."/>
        </authorList>
    </citation>
    <scope>NUCLEOTIDE SEQUENCE [LARGE SCALE GENOMIC DNA]</scope>
</reference>
<dbReference type="AlphaFoldDB" id="A0A9P1G9V9"/>
<evidence type="ECO:0000313" key="7">
    <source>
        <dbReference type="EMBL" id="CAL4792409.1"/>
    </source>
</evidence>
<name>A0A9P1G9V9_9DINO</name>
<evidence type="ECO:0000256" key="3">
    <source>
        <dbReference type="SAM" id="MobiDB-lite"/>
    </source>
</evidence>
<evidence type="ECO:0000259" key="4">
    <source>
        <dbReference type="SMART" id="SM00322"/>
    </source>
</evidence>
<evidence type="ECO:0000256" key="1">
    <source>
        <dbReference type="ARBA" id="ARBA00022737"/>
    </source>
</evidence>
<dbReference type="Gene3D" id="3.30.1370.10">
    <property type="entry name" value="K Homology domain, type 1"/>
    <property type="match status" value="2"/>
</dbReference>
<dbReference type="OrthoDB" id="441329at2759"/>
<dbReference type="SMART" id="SM00322">
    <property type="entry name" value="KH"/>
    <property type="match status" value="2"/>
</dbReference>
<reference evidence="5" key="1">
    <citation type="submission" date="2022-10" db="EMBL/GenBank/DDBJ databases">
        <authorList>
            <person name="Chen Y."/>
            <person name="Dougan E. K."/>
            <person name="Chan C."/>
            <person name="Rhodes N."/>
            <person name="Thang M."/>
        </authorList>
    </citation>
    <scope>NUCLEOTIDE SEQUENCE</scope>
</reference>
<dbReference type="EMBL" id="CAMXCT010003558">
    <property type="protein sequence ID" value="CAI4005097.1"/>
    <property type="molecule type" value="Genomic_DNA"/>
</dbReference>
<accession>A0A9P1G9V9</accession>
<sequence length="938" mass="100491">MRRRKRPQVLRSPLNVKPVRLEGSKVKYSEDVVWGPYREKSAESSTSGSGSCTDCRFDGPVGTNAVSEGQSACTECPATNETGSIGCCPGNSEQWPLSRGFSMSLPPGKSASVMHVLSNCQDKVDPLSAELAELVISDERHFEANPLSLATIRPAGSLWGQGCGFNQSDLVAVVLEGLDGADMSGGNCMGTGYGDGSYWGGNGCYAGTAYGSGSNSDHRQPCDSHRATAPCGLELAVAATVAIFTVSMAALGDAKSTAMTSTVKEVRRSLELVPLAAGLAMAVLEAVMATNAPGVKVAKWAIGANCSGYVIDEADAVNEGDDVNAETGLGADTWGTATASGRKGRPQENPENKKSNSGFACYAKFLVPDHVAGALIGKSGIMVGEIELVSKCSLQLSGPKKYFPGTVERICIVGGQCVQDLNIAMMKIVDLFKKVQQNTNAKNTEVAKLVVKFVIPKSAASMILGPRGATIQQLTNDTGCRINMSHRIDGFQERLMVICGEEAALRKAASEILEKIQQDAHLEEHMTMTYTQEVPMGIWTGESNEPADPEYPLMPPEEAQTKTKRELIDYLSRAAPRDVLARMKLLGDIKNAVKSTGQPGLLAAVQDVWVSRGGLQLCSEPVERPELPPQPAADGQPQPLQPGLLQETRQAIRTGKSMEVQDQSVDLVFEDESPSDDSVTDVDVYVASGLEVEEERVEVMETDEVKHHDGPVADFVQQAENLALQNYAKMPPMGHRPRSEAPRSSTADAEAEPPEPPQSQPLHVLGVALQKLDGDEDRSPENRSQDLGQPEEEPRCAHILPVGPVGTPLPTAQFPEDEVDEEGLLETFQIFVSLFAKCFLQQQTASEEYCEEVREQIVPPSAGPQSLRDQRLSNQDQLSLASADIQSSVPPCIQVPPQTTSSCSSTAGEALEEVKSRHKQFLCGPHDDGKAHCQLVVG</sequence>
<dbReference type="PROSITE" id="PS50084">
    <property type="entry name" value="KH_TYPE_1"/>
    <property type="match status" value="2"/>
</dbReference>
<dbReference type="Pfam" id="PF00013">
    <property type="entry name" value="KH_1"/>
    <property type="match status" value="2"/>
</dbReference>
<dbReference type="InterPro" id="IPR004087">
    <property type="entry name" value="KH_dom"/>
</dbReference>
<feature type="region of interest" description="Disordered" evidence="3">
    <location>
        <begin position="729"/>
        <end position="801"/>
    </location>
</feature>
<dbReference type="InterPro" id="IPR036612">
    <property type="entry name" value="KH_dom_type_1_sf"/>
</dbReference>
<organism evidence="5">
    <name type="scientific">Cladocopium goreaui</name>
    <dbReference type="NCBI Taxonomy" id="2562237"/>
    <lineage>
        <taxon>Eukaryota</taxon>
        <taxon>Sar</taxon>
        <taxon>Alveolata</taxon>
        <taxon>Dinophyceae</taxon>
        <taxon>Suessiales</taxon>
        <taxon>Symbiodiniaceae</taxon>
        <taxon>Cladocopium</taxon>
    </lineage>
</organism>
<dbReference type="GO" id="GO:0003723">
    <property type="term" value="F:RNA binding"/>
    <property type="evidence" value="ECO:0007669"/>
    <property type="project" value="UniProtKB-UniRule"/>
</dbReference>